<reference evidence="5" key="1">
    <citation type="submission" date="2021-01" db="EMBL/GenBank/DDBJ databases">
        <authorList>
            <consortium name="Genoscope - CEA"/>
            <person name="William W."/>
        </authorList>
    </citation>
    <scope>NUCLEOTIDE SEQUENCE</scope>
</reference>
<organism evidence="5 6">
    <name type="scientific">Paramecium primaurelia</name>
    <dbReference type="NCBI Taxonomy" id="5886"/>
    <lineage>
        <taxon>Eukaryota</taxon>
        <taxon>Sar</taxon>
        <taxon>Alveolata</taxon>
        <taxon>Ciliophora</taxon>
        <taxon>Intramacronucleata</taxon>
        <taxon>Oligohymenophorea</taxon>
        <taxon>Peniculida</taxon>
        <taxon>Parameciidae</taxon>
        <taxon>Paramecium</taxon>
    </lineage>
</organism>
<evidence type="ECO:0000256" key="1">
    <source>
        <dbReference type="ARBA" id="ARBA00022723"/>
    </source>
</evidence>
<sequence>MCLRDIQQYHRYQRIYNLDRIVGFFINFQLFILNKNMKEEQQNQKNKKKSFTMQNKPCDWICVECRNLNYSFRKICNRCQQCTRDTPGTRFIPNKIDQGLQILETIKLQEIDMGGSSHSSTDSNDDDEDGLFSQALFLEDLSKNSSSVKKSFSFLKKCQVCCNQNYFYQQKCSHCGYSSFI</sequence>
<protein>
    <recommendedName>
        <fullName evidence="4">RanBP2-type domain-containing protein</fullName>
    </recommendedName>
</protein>
<evidence type="ECO:0000256" key="2">
    <source>
        <dbReference type="ARBA" id="ARBA00022771"/>
    </source>
</evidence>
<keyword evidence="1" id="KW-0479">Metal-binding</keyword>
<dbReference type="Proteomes" id="UP000688137">
    <property type="component" value="Unassembled WGS sequence"/>
</dbReference>
<dbReference type="PROSITE" id="PS01358">
    <property type="entry name" value="ZF_RANBP2_1"/>
    <property type="match status" value="1"/>
</dbReference>
<dbReference type="EMBL" id="CAJJDM010000061">
    <property type="protein sequence ID" value="CAD8078558.1"/>
    <property type="molecule type" value="Genomic_DNA"/>
</dbReference>
<keyword evidence="2" id="KW-0863">Zinc-finger</keyword>
<comment type="caution">
    <text evidence="5">The sequence shown here is derived from an EMBL/GenBank/DDBJ whole genome shotgun (WGS) entry which is preliminary data.</text>
</comment>
<gene>
    <name evidence="5" type="ORF">PPRIM_AZ9-3.1.T0600123</name>
</gene>
<dbReference type="InterPro" id="IPR001876">
    <property type="entry name" value="Znf_RanBP2"/>
</dbReference>
<evidence type="ECO:0000313" key="6">
    <source>
        <dbReference type="Proteomes" id="UP000688137"/>
    </source>
</evidence>
<proteinExistence type="predicted"/>
<dbReference type="OMA" id="CTRDTPG"/>
<accession>A0A8S1MEJ6</accession>
<keyword evidence="6" id="KW-1185">Reference proteome</keyword>
<dbReference type="AlphaFoldDB" id="A0A8S1MEJ6"/>
<feature type="domain" description="RanBP2-type" evidence="4">
    <location>
        <begin position="60"/>
        <end position="79"/>
    </location>
</feature>
<keyword evidence="3" id="KW-0862">Zinc</keyword>
<evidence type="ECO:0000313" key="5">
    <source>
        <dbReference type="EMBL" id="CAD8078558.1"/>
    </source>
</evidence>
<name>A0A8S1MEJ6_PARPR</name>
<evidence type="ECO:0000256" key="3">
    <source>
        <dbReference type="ARBA" id="ARBA00022833"/>
    </source>
</evidence>
<dbReference type="GO" id="GO:0008270">
    <property type="term" value="F:zinc ion binding"/>
    <property type="evidence" value="ECO:0007669"/>
    <property type="project" value="UniProtKB-KW"/>
</dbReference>
<evidence type="ECO:0000259" key="4">
    <source>
        <dbReference type="PROSITE" id="PS01358"/>
    </source>
</evidence>